<dbReference type="PANTHER" id="PTHR23501">
    <property type="entry name" value="MAJOR FACILITATOR SUPERFAMILY"/>
    <property type="match status" value="1"/>
</dbReference>
<feature type="transmembrane region" description="Helical" evidence="6">
    <location>
        <begin position="95"/>
        <end position="116"/>
    </location>
</feature>
<feature type="transmembrane region" description="Helical" evidence="6">
    <location>
        <begin position="58"/>
        <end position="83"/>
    </location>
</feature>
<evidence type="ECO:0000313" key="8">
    <source>
        <dbReference type="EMBL" id="TID25016.1"/>
    </source>
</evidence>
<dbReference type="InterPro" id="IPR036259">
    <property type="entry name" value="MFS_trans_sf"/>
</dbReference>
<evidence type="ECO:0000256" key="1">
    <source>
        <dbReference type="ARBA" id="ARBA00004141"/>
    </source>
</evidence>
<dbReference type="EMBL" id="SNSC02000004">
    <property type="protein sequence ID" value="TID25016.1"/>
    <property type="molecule type" value="Genomic_DNA"/>
</dbReference>
<feature type="domain" description="Major facilitator superfamily (MFS) profile" evidence="7">
    <location>
        <begin position="63"/>
        <end position="546"/>
    </location>
</feature>
<evidence type="ECO:0000256" key="4">
    <source>
        <dbReference type="ARBA" id="ARBA00023136"/>
    </source>
</evidence>
<sequence>MSESSSRHERTRLLQPETHLGKTGGTDVYATETAIDEQAERSCPSTASSGTQTSNPGVAPWVVVLVLTIGVFIAQLDTSFVLATHSTIASEFDQLANSSWLVVSYSLAMCAVQPIYGKVSDIYGRKESLIVAYSFFALGCLICGISKSLFQVVLGRVVSGIGSAGASALVSLIILDLVPLRQVASLRSYVNIAATTGRSLGGPIGGFLSDTIGWRWSFLAQAPLIAISAFFVWILVPHKVHDEDDAKKDKFSRIDFTGAFLLAATITSFLLVVEIGGRKVAWTHPLILILLATSILSAVMFVITETRWAVEPIFPIHLLKQKDVICQYLVMALQIAAQLSMMFCVPLYFQITQNASATLAGAHLFPAVGGNAIGALLSGWIIKRNGRYKVLAATAPLIAATCYVLLILRWHGNTNFWESLYIIPGGFGTGMAEASTFIGLSASVTPEFQAIAIGGLFLASNIGTIIGLAGSSAIAESSLQRELTKGLAGYPNKEKIIERAISDISYVLNLKGKLKDIISHAYILSLEYTHGTSNLFTPNNYLEWAY</sequence>
<feature type="transmembrane region" description="Helical" evidence="6">
    <location>
        <begin position="282"/>
        <end position="303"/>
    </location>
</feature>
<dbReference type="InterPro" id="IPR011701">
    <property type="entry name" value="MFS"/>
</dbReference>
<protein>
    <submittedName>
        <fullName evidence="8">Multidrug resistance protein</fullName>
    </submittedName>
</protein>
<evidence type="ECO:0000259" key="7">
    <source>
        <dbReference type="PROSITE" id="PS50850"/>
    </source>
</evidence>
<dbReference type="PANTHER" id="PTHR23501:SF33">
    <property type="entry name" value="MAJOR FACILITATOR SUPERFAMILY (MFS) PROFILE DOMAIN-CONTAINING PROTEIN"/>
    <property type="match status" value="1"/>
</dbReference>
<accession>A0A4Z1PHM7</accession>
<feature type="transmembrane region" description="Helical" evidence="6">
    <location>
        <begin position="128"/>
        <end position="145"/>
    </location>
</feature>
<proteinExistence type="predicted"/>
<feature type="transmembrane region" description="Helical" evidence="6">
    <location>
        <begin position="256"/>
        <end position="276"/>
    </location>
</feature>
<evidence type="ECO:0000256" key="6">
    <source>
        <dbReference type="SAM" id="Phobius"/>
    </source>
</evidence>
<dbReference type="GO" id="GO:0015174">
    <property type="term" value="F:basic amino acid transmembrane transporter activity"/>
    <property type="evidence" value="ECO:0007669"/>
    <property type="project" value="TreeGrafter"/>
</dbReference>
<feature type="compositionally biased region" description="Basic and acidic residues" evidence="5">
    <location>
        <begin position="1"/>
        <end position="12"/>
    </location>
</feature>
<keyword evidence="4 6" id="KW-0472">Membrane</keyword>
<name>A0A4Z1PHM7_9PEZI</name>
<evidence type="ECO:0000256" key="5">
    <source>
        <dbReference type="SAM" id="MobiDB-lite"/>
    </source>
</evidence>
<feature type="transmembrane region" description="Helical" evidence="6">
    <location>
        <begin position="324"/>
        <end position="349"/>
    </location>
</feature>
<gene>
    <name evidence="8" type="ORF">E6O75_ATG04221</name>
</gene>
<reference evidence="8 9" key="1">
    <citation type="submission" date="2019-04" db="EMBL/GenBank/DDBJ databases">
        <title>High contiguity whole genome sequence and gene annotation resource for two Venturia nashicola isolates.</title>
        <authorList>
            <person name="Prokchorchik M."/>
            <person name="Won K."/>
            <person name="Lee Y."/>
            <person name="Choi E.D."/>
            <person name="Segonzac C."/>
            <person name="Sohn K.H."/>
        </authorList>
    </citation>
    <scope>NUCLEOTIDE SEQUENCE [LARGE SCALE GENOMIC DNA]</scope>
    <source>
        <strain evidence="8 9">PRI2</strain>
    </source>
</reference>
<keyword evidence="2 6" id="KW-0812">Transmembrane</keyword>
<comment type="caution">
    <text evidence="8">The sequence shown here is derived from an EMBL/GenBank/DDBJ whole genome shotgun (WGS) entry which is preliminary data.</text>
</comment>
<comment type="subcellular location">
    <subcellularLocation>
        <location evidence="1">Membrane</location>
        <topology evidence="1">Multi-pass membrane protein</topology>
    </subcellularLocation>
</comment>
<dbReference type="InterPro" id="IPR020846">
    <property type="entry name" value="MFS_dom"/>
</dbReference>
<dbReference type="AlphaFoldDB" id="A0A4Z1PHM7"/>
<organism evidence="8 9">
    <name type="scientific">Venturia nashicola</name>
    <dbReference type="NCBI Taxonomy" id="86259"/>
    <lineage>
        <taxon>Eukaryota</taxon>
        <taxon>Fungi</taxon>
        <taxon>Dikarya</taxon>
        <taxon>Ascomycota</taxon>
        <taxon>Pezizomycotina</taxon>
        <taxon>Dothideomycetes</taxon>
        <taxon>Pleosporomycetidae</taxon>
        <taxon>Venturiales</taxon>
        <taxon>Venturiaceae</taxon>
        <taxon>Venturia</taxon>
    </lineage>
</organism>
<evidence type="ECO:0000256" key="2">
    <source>
        <dbReference type="ARBA" id="ARBA00022692"/>
    </source>
</evidence>
<evidence type="ECO:0000256" key="3">
    <source>
        <dbReference type="ARBA" id="ARBA00022989"/>
    </source>
</evidence>
<evidence type="ECO:0000313" key="9">
    <source>
        <dbReference type="Proteomes" id="UP000298493"/>
    </source>
</evidence>
<dbReference type="PROSITE" id="PS50850">
    <property type="entry name" value="MFS"/>
    <property type="match status" value="1"/>
</dbReference>
<keyword evidence="3 6" id="KW-1133">Transmembrane helix</keyword>
<feature type="transmembrane region" description="Helical" evidence="6">
    <location>
        <begin position="390"/>
        <end position="410"/>
    </location>
</feature>
<feature type="transmembrane region" description="Helical" evidence="6">
    <location>
        <begin position="355"/>
        <end position="378"/>
    </location>
</feature>
<dbReference type="Gene3D" id="1.20.1250.20">
    <property type="entry name" value="MFS general substrate transporter like domains"/>
    <property type="match status" value="1"/>
</dbReference>
<keyword evidence="9" id="KW-1185">Reference proteome</keyword>
<dbReference type="GO" id="GO:0000329">
    <property type="term" value="C:fungal-type vacuole membrane"/>
    <property type="evidence" value="ECO:0007669"/>
    <property type="project" value="TreeGrafter"/>
</dbReference>
<dbReference type="SUPFAM" id="SSF103473">
    <property type="entry name" value="MFS general substrate transporter"/>
    <property type="match status" value="1"/>
</dbReference>
<dbReference type="Pfam" id="PF07690">
    <property type="entry name" value="MFS_1"/>
    <property type="match status" value="1"/>
</dbReference>
<feature type="transmembrane region" description="Helical" evidence="6">
    <location>
        <begin position="157"/>
        <end position="178"/>
    </location>
</feature>
<feature type="transmembrane region" description="Helical" evidence="6">
    <location>
        <begin position="216"/>
        <end position="236"/>
    </location>
</feature>
<dbReference type="Gene3D" id="1.20.1720.10">
    <property type="entry name" value="Multidrug resistance protein D"/>
    <property type="match status" value="1"/>
</dbReference>
<dbReference type="Proteomes" id="UP000298493">
    <property type="component" value="Unassembled WGS sequence"/>
</dbReference>
<feature type="transmembrane region" description="Helical" evidence="6">
    <location>
        <begin position="450"/>
        <end position="475"/>
    </location>
</feature>
<feature type="region of interest" description="Disordered" evidence="5">
    <location>
        <begin position="1"/>
        <end position="26"/>
    </location>
</feature>